<dbReference type="Gene3D" id="1.20.1640.10">
    <property type="entry name" value="Multidrug efflux transporter AcrB transmembrane domain"/>
    <property type="match status" value="2"/>
</dbReference>
<feature type="transmembrane region" description="Helical" evidence="1">
    <location>
        <begin position="455"/>
        <end position="478"/>
    </location>
</feature>
<keyword evidence="1" id="KW-0472">Membrane</keyword>
<feature type="transmembrane region" description="Helical" evidence="1">
    <location>
        <begin position="835"/>
        <end position="854"/>
    </location>
</feature>
<dbReference type="Gene3D" id="3.30.70.1320">
    <property type="entry name" value="Multidrug efflux transporter AcrB pore domain like"/>
    <property type="match status" value="1"/>
</dbReference>
<dbReference type="RefSeq" id="WP_377348571.1">
    <property type="nucleotide sequence ID" value="NZ_JBHLTP010000011.1"/>
</dbReference>
<feature type="transmembrane region" description="Helical" evidence="1">
    <location>
        <begin position="861"/>
        <end position="881"/>
    </location>
</feature>
<dbReference type="SUPFAM" id="SSF82714">
    <property type="entry name" value="Multidrug efflux transporter AcrB TolC docking domain, DN and DC subdomains"/>
    <property type="match status" value="1"/>
</dbReference>
<accession>A0ABV6LQH8</accession>
<keyword evidence="1" id="KW-0812">Transmembrane</keyword>
<keyword evidence="1" id="KW-1133">Transmembrane helix</keyword>
<keyword evidence="3" id="KW-1185">Reference proteome</keyword>
<dbReference type="SUPFAM" id="SSF82693">
    <property type="entry name" value="Multidrug efflux transporter AcrB pore domain, PN1, PN2, PC1 and PC2 subdomains"/>
    <property type="match status" value="2"/>
</dbReference>
<dbReference type="PRINTS" id="PR00702">
    <property type="entry name" value="ACRIFLAVINRP"/>
</dbReference>
<dbReference type="Gene3D" id="3.30.70.1430">
    <property type="entry name" value="Multidrug efflux transporter AcrB pore domain"/>
    <property type="match status" value="2"/>
</dbReference>
<protein>
    <submittedName>
        <fullName evidence="2">Efflux RND transporter permease subunit</fullName>
    </submittedName>
</protein>
<comment type="caution">
    <text evidence="2">The sequence shown here is derived from an EMBL/GenBank/DDBJ whole genome shotgun (WGS) entry which is preliminary data.</text>
</comment>
<reference evidence="2 3" key="1">
    <citation type="submission" date="2024-09" db="EMBL/GenBank/DDBJ databases">
        <authorList>
            <person name="Sun Q."/>
            <person name="Mori K."/>
        </authorList>
    </citation>
    <scope>NUCLEOTIDE SEQUENCE [LARGE SCALE GENOMIC DNA]</scope>
    <source>
        <strain evidence="2 3">NCAIM B.02529</strain>
    </source>
</reference>
<evidence type="ECO:0000313" key="3">
    <source>
        <dbReference type="Proteomes" id="UP001589836"/>
    </source>
</evidence>
<dbReference type="EMBL" id="JBHLTP010000011">
    <property type="protein sequence ID" value="MFC0524519.1"/>
    <property type="molecule type" value="Genomic_DNA"/>
</dbReference>
<feature type="transmembrane region" description="Helical" evidence="1">
    <location>
        <begin position="427"/>
        <end position="449"/>
    </location>
</feature>
<name>A0ABV6LQH8_9BACI</name>
<feature type="transmembrane region" description="Helical" evidence="1">
    <location>
        <begin position="330"/>
        <end position="349"/>
    </location>
</feature>
<evidence type="ECO:0000313" key="2">
    <source>
        <dbReference type="EMBL" id="MFC0524519.1"/>
    </source>
</evidence>
<dbReference type="SUPFAM" id="SSF82866">
    <property type="entry name" value="Multidrug efflux transporter AcrB transmembrane domain"/>
    <property type="match status" value="2"/>
</dbReference>
<dbReference type="InterPro" id="IPR001036">
    <property type="entry name" value="Acrflvin-R"/>
</dbReference>
<dbReference type="Gene3D" id="3.30.70.1440">
    <property type="entry name" value="Multidrug efflux transporter AcrB pore domain"/>
    <property type="match status" value="1"/>
</dbReference>
<feature type="transmembrane region" description="Helical" evidence="1">
    <location>
        <begin position="887"/>
        <end position="908"/>
    </location>
</feature>
<feature type="transmembrane region" description="Helical" evidence="1">
    <location>
        <begin position="936"/>
        <end position="955"/>
    </location>
</feature>
<organism evidence="2 3">
    <name type="scientific">Pontibacillus salicampi</name>
    <dbReference type="NCBI Taxonomy" id="1449801"/>
    <lineage>
        <taxon>Bacteria</taxon>
        <taxon>Bacillati</taxon>
        <taxon>Bacillota</taxon>
        <taxon>Bacilli</taxon>
        <taxon>Bacillales</taxon>
        <taxon>Bacillaceae</taxon>
        <taxon>Pontibacillus</taxon>
    </lineage>
</organism>
<dbReference type="Proteomes" id="UP001589836">
    <property type="component" value="Unassembled WGS sequence"/>
</dbReference>
<feature type="transmembrane region" description="Helical" evidence="1">
    <location>
        <begin position="519"/>
        <end position="536"/>
    </location>
</feature>
<dbReference type="PANTHER" id="PTHR32063:SF0">
    <property type="entry name" value="SWARMING MOTILITY PROTEIN SWRC"/>
    <property type="match status" value="1"/>
</dbReference>
<evidence type="ECO:0000256" key="1">
    <source>
        <dbReference type="SAM" id="Phobius"/>
    </source>
</evidence>
<dbReference type="Gene3D" id="3.30.2090.10">
    <property type="entry name" value="Multidrug efflux transporter AcrB TolC docking domain, DN and DC subdomains"/>
    <property type="match status" value="2"/>
</dbReference>
<gene>
    <name evidence="2" type="ORF">ACFFGV_13165</name>
</gene>
<feature type="transmembrane region" description="Helical" evidence="1">
    <location>
        <begin position="356"/>
        <end position="376"/>
    </location>
</feature>
<feature type="transmembrane region" description="Helical" evidence="1">
    <location>
        <begin position="967"/>
        <end position="990"/>
    </location>
</feature>
<dbReference type="InterPro" id="IPR027463">
    <property type="entry name" value="AcrB_DN_DC_subdom"/>
</dbReference>
<proteinExistence type="predicted"/>
<feature type="transmembrane region" description="Helical" evidence="1">
    <location>
        <begin position="382"/>
        <end position="406"/>
    </location>
</feature>
<dbReference type="Pfam" id="PF00873">
    <property type="entry name" value="ACR_tran"/>
    <property type="match status" value="1"/>
</dbReference>
<sequence>MQMMKFIMNRKILVSLLTVLIIFLGAYSITKLDRELFPDVTMDGAYVDIRTEDMQAADVERTITTPLEQKLMAIEGVEKVESTSYVGSASFFMNFEKGKGDDIYKEVESLVASETATLPNIHHTETGQYGTQQNYEYFMDLSGGDMETMSSFATTILEPRLEALKEVRDVSLTGLFEQELSVSFDQKELTAQGIDVTQVISTIEQANKEATLGTLEGEEQSPSLRWNTTLQSVEEVKQLEIPTENGSISLQDIADVTIQPLESSSFVWKNGTKELVFVQVGGTSDYTQIETANAIRSEINQIKEEELVKGFQVNEIVSPADYVEDSINSVTKNIIIGGAIAIVVLLLFLRNVRATFIIGLSIPTSILLTFATIWLLDYSLNMLTLIALGLGIGMMVDSSIVILESIYRKKQDGLGNRRAVLEGTKEVATAVIASMLTTIVVFVPIGLLGGEMGTFMILLSVVVAVTLVSSVIVSFTLIPSLSEKFLQVRHQKGNKKEGALLRLYGRVVKWTVEKKRRSLAVILIFLALFGGSLALIPKVPMTIMPDIYNRYSEIAINLESGIDPEQQENIVKDINERLSTITDVESNYVIDNNGLLYTLINMTKGNDITTDQQTVKEDILAELRSLEKDHPIKNVQDTLSSGGGNPVQVEITGEEFGTLKSVSNQFMERLETIDGIVGIHSSVERSSLEEVVELKEDNIQEAGLTNSQIQASLQQSFLDTQIDDIHIQDTTIPIMARWDQTTTTKKELLNSTILTQQGEKKLSDFVSFTSVPVPNEISHVDGERLVTISADIENSDLGTINREVEKAIESFNPPEEYTITTAGDLEQQQELFQEMLIILGVALFLVYLVMAVQFNHLLHPIIVMSVIPMTFVGVIVGLFATQRELSVMSGMGVIMLIGIVLNNAILFIDRTNQLRNHHLPVSEALVEAGKNRIRPIFMTSLTTAGGMLPLALATGTTGNYQAPMATVIISGIMFATFITLLLIPAVYRLFTRKEQKQLNEGKKQDKTELQESAM</sequence>
<dbReference type="PANTHER" id="PTHR32063">
    <property type="match status" value="1"/>
</dbReference>